<dbReference type="Pfam" id="PF00394">
    <property type="entry name" value="Cu-oxidase"/>
    <property type="match status" value="1"/>
</dbReference>
<accession>A0A438GMK2</accession>
<dbReference type="AlphaFoldDB" id="A0A438GMK2"/>
<name>A0A438GMK2_VITVI</name>
<dbReference type="SUPFAM" id="SSF49503">
    <property type="entry name" value="Cupredoxins"/>
    <property type="match status" value="1"/>
</dbReference>
<dbReference type="PANTHER" id="PTHR11709:SF58">
    <property type="entry name" value="SKU5 SIMILAR 3"/>
    <property type="match status" value="1"/>
</dbReference>
<dbReference type="PANTHER" id="PTHR11709">
    <property type="entry name" value="MULTI-COPPER OXIDASE"/>
    <property type="match status" value="1"/>
</dbReference>
<dbReference type="EMBL" id="QGNW01000392">
    <property type="protein sequence ID" value="RVW73439.1"/>
    <property type="molecule type" value="Genomic_DNA"/>
</dbReference>
<dbReference type="InterPro" id="IPR001117">
    <property type="entry name" value="Cu-oxidase_2nd"/>
</dbReference>
<protein>
    <submittedName>
        <fullName evidence="5">Monocopper oxidase-like protein SKU5</fullName>
    </submittedName>
</protein>
<dbReference type="GO" id="GO:0005507">
    <property type="term" value="F:copper ion binding"/>
    <property type="evidence" value="ECO:0007669"/>
    <property type="project" value="InterPro"/>
</dbReference>
<sequence length="188" mass="20806">MLSTLHSASLFSSLILLSIFNYAFAEDPFVFYDWKVSYITASPFGVKQQVIAVNGQFPGPILNVTTNWNVVINIKNDLDEPLLLTWNGIQHRKNSWQDGVLGTNCPIPAGGYGGIVINNRNVIPVPFGTPDGDITIFIGDWYTKSHKELRKDVENGIDLGVPDAILFNGLGPYRYDQALVPDVLAIIR</sequence>
<evidence type="ECO:0000313" key="5">
    <source>
        <dbReference type="EMBL" id="RVW73439.1"/>
    </source>
</evidence>
<dbReference type="Gene3D" id="2.60.40.420">
    <property type="entry name" value="Cupredoxins - blue copper proteins"/>
    <property type="match status" value="1"/>
</dbReference>
<comment type="similarity">
    <text evidence="1">Belongs to the multicopper oxidase family.</text>
</comment>
<feature type="domain" description="Plastocyanin-like" evidence="4">
    <location>
        <begin position="36"/>
        <end position="111"/>
    </location>
</feature>
<keyword evidence="2" id="KW-0732">Signal</keyword>
<evidence type="ECO:0000313" key="6">
    <source>
        <dbReference type="Proteomes" id="UP000288805"/>
    </source>
</evidence>
<evidence type="ECO:0000256" key="1">
    <source>
        <dbReference type="ARBA" id="ARBA00010609"/>
    </source>
</evidence>
<feature type="chain" id="PRO_5019372211" evidence="2">
    <location>
        <begin position="26"/>
        <end position="188"/>
    </location>
</feature>
<evidence type="ECO:0000259" key="4">
    <source>
        <dbReference type="Pfam" id="PF07732"/>
    </source>
</evidence>
<dbReference type="InterPro" id="IPR011707">
    <property type="entry name" value="Cu-oxidase-like_N"/>
</dbReference>
<dbReference type="Proteomes" id="UP000288805">
    <property type="component" value="Unassembled WGS sequence"/>
</dbReference>
<evidence type="ECO:0000256" key="2">
    <source>
        <dbReference type="SAM" id="SignalP"/>
    </source>
</evidence>
<organism evidence="5 6">
    <name type="scientific">Vitis vinifera</name>
    <name type="common">Grape</name>
    <dbReference type="NCBI Taxonomy" id="29760"/>
    <lineage>
        <taxon>Eukaryota</taxon>
        <taxon>Viridiplantae</taxon>
        <taxon>Streptophyta</taxon>
        <taxon>Embryophyta</taxon>
        <taxon>Tracheophyta</taxon>
        <taxon>Spermatophyta</taxon>
        <taxon>Magnoliopsida</taxon>
        <taxon>eudicotyledons</taxon>
        <taxon>Gunneridae</taxon>
        <taxon>Pentapetalae</taxon>
        <taxon>rosids</taxon>
        <taxon>Vitales</taxon>
        <taxon>Vitaceae</taxon>
        <taxon>Viteae</taxon>
        <taxon>Vitis</taxon>
    </lineage>
</organism>
<dbReference type="InterPro" id="IPR008972">
    <property type="entry name" value="Cupredoxin"/>
</dbReference>
<dbReference type="Pfam" id="PF07732">
    <property type="entry name" value="Cu-oxidase_3"/>
    <property type="match status" value="1"/>
</dbReference>
<proteinExistence type="inferred from homology"/>
<reference evidence="5 6" key="1">
    <citation type="journal article" date="2018" name="PLoS Genet.">
        <title>Population sequencing reveals clonal diversity and ancestral inbreeding in the grapevine cultivar Chardonnay.</title>
        <authorList>
            <person name="Roach M.J."/>
            <person name="Johnson D.L."/>
            <person name="Bohlmann J."/>
            <person name="van Vuuren H.J."/>
            <person name="Jones S.J."/>
            <person name="Pretorius I.S."/>
            <person name="Schmidt S.A."/>
            <person name="Borneman A.R."/>
        </authorList>
    </citation>
    <scope>NUCLEOTIDE SEQUENCE [LARGE SCALE GENOMIC DNA]</scope>
    <source>
        <strain evidence="6">cv. Chardonnay</strain>
        <tissue evidence="5">Leaf</tissue>
    </source>
</reference>
<gene>
    <name evidence="5" type="primary">SKU5_2</name>
    <name evidence="5" type="ORF">CK203_052972</name>
</gene>
<feature type="signal peptide" evidence="2">
    <location>
        <begin position="1"/>
        <end position="25"/>
    </location>
</feature>
<comment type="caution">
    <text evidence="5">The sequence shown here is derived from an EMBL/GenBank/DDBJ whole genome shotgun (WGS) entry which is preliminary data.</text>
</comment>
<feature type="domain" description="Plastocyanin-like" evidence="3">
    <location>
        <begin position="133"/>
        <end position="177"/>
    </location>
</feature>
<evidence type="ECO:0000259" key="3">
    <source>
        <dbReference type="Pfam" id="PF00394"/>
    </source>
</evidence>
<dbReference type="InterPro" id="IPR045087">
    <property type="entry name" value="Cu-oxidase_fam"/>
</dbReference>